<proteinExistence type="predicted"/>
<gene>
    <name evidence="1" type="ORF">DM484_11905</name>
</gene>
<dbReference type="InterPro" id="IPR004027">
    <property type="entry name" value="SEC_C_motif"/>
</dbReference>
<dbReference type="EMBL" id="QJPH01000306">
    <property type="protein sequence ID" value="PZN79089.1"/>
    <property type="molecule type" value="Genomic_DNA"/>
</dbReference>
<dbReference type="AlphaFoldDB" id="A0A2W4RAU1"/>
<dbReference type="Gene3D" id="3.10.450.50">
    <property type="match status" value="1"/>
</dbReference>
<dbReference type="Pfam" id="PF02810">
    <property type="entry name" value="SEC-C"/>
    <property type="match status" value="1"/>
</dbReference>
<name>A0A2W4RAU1_9GAMM</name>
<organism evidence="1 2">
    <name type="scientific">Candidatus Methylumidiphilus alinenensis</name>
    <dbReference type="NCBI Taxonomy" id="2202197"/>
    <lineage>
        <taxon>Bacteria</taxon>
        <taxon>Pseudomonadati</taxon>
        <taxon>Pseudomonadota</taxon>
        <taxon>Gammaproteobacteria</taxon>
        <taxon>Methylococcales</taxon>
        <taxon>Candidatus Methylumidiphilus</taxon>
    </lineage>
</organism>
<dbReference type="Proteomes" id="UP000249396">
    <property type="component" value="Unassembled WGS sequence"/>
</dbReference>
<accession>A0A2W4RAU1</accession>
<comment type="caution">
    <text evidence="1">The sequence shown here is derived from an EMBL/GenBank/DDBJ whole genome shotgun (WGS) entry which is preliminary data.</text>
</comment>
<evidence type="ECO:0008006" key="3">
    <source>
        <dbReference type="Google" id="ProtNLM"/>
    </source>
</evidence>
<dbReference type="SUPFAM" id="SSF103642">
    <property type="entry name" value="Sec-C motif"/>
    <property type="match status" value="1"/>
</dbReference>
<evidence type="ECO:0000313" key="2">
    <source>
        <dbReference type="Proteomes" id="UP000249396"/>
    </source>
</evidence>
<sequence>MIKLAYVARIKLAECWELRFLCPGLRSELTGIPKTELEKLEECAESLRKARIANATTQRGKIGRNEGCPCGSGKKFKRCLTR</sequence>
<reference evidence="1 2" key="1">
    <citation type="journal article" date="2018" name="Aquat. Microb. Ecol.">
        <title>Gammaproteobacterial methanotrophs dominate.</title>
        <authorList>
            <person name="Rissanen A.J."/>
            <person name="Saarenheimo J."/>
            <person name="Tiirola M."/>
            <person name="Peura S."/>
            <person name="Aalto S.L."/>
            <person name="Karvinen A."/>
            <person name="Nykanen H."/>
        </authorList>
    </citation>
    <scope>NUCLEOTIDE SEQUENCE [LARGE SCALE GENOMIC DNA]</scope>
    <source>
        <strain evidence="1">AMbin10</strain>
    </source>
</reference>
<protein>
    <recommendedName>
        <fullName evidence="3">Zinc chelation protein SecC</fullName>
    </recommendedName>
</protein>
<evidence type="ECO:0000313" key="1">
    <source>
        <dbReference type="EMBL" id="PZN79089.1"/>
    </source>
</evidence>